<comment type="caution">
    <text evidence="3">The sequence shown here is derived from an EMBL/GenBank/DDBJ whole genome shotgun (WGS) entry which is preliminary data.</text>
</comment>
<organism evidence="3 4">
    <name type="scientific">Plakobranchus ocellatus</name>
    <dbReference type="NCBI Taxonomy" id="259542"/>
    <lineage>
        <taxon>Eukaryota</taxon>
        <taxon>Metazoa</taxon>
        <taxon>Spiralia</taxon>
        <taxon>Lophotrochozoa</taxon>
        <taxon>Mollusca</taxon>
        <taxon>Gastropoda</taxon>
        <taxon>Heterobranchia</taxon>
        <taxon>Euthyneura</taxon>
        <taxon>Panpulmonata</taxon>
        <taxon>Sacoglossa</taxon>
        <taxon>Placobranchoidea</taxon>
        <taxon>Plakobranchidae</taxon>
        <taxon>Plakobranchus</taxon>
    </lineage>
</organism>
<dbReference type="PANTHER" id="PTHR21367">
    <property type="entry name" value="ARGININE-TRNA-PROTEIN TRANSFERASE 1"/>
    <property type="match status" value="1"/>
</dbReference>
<sequence length="295" mass="32868">GEPQDSKRKQEQQSGGADDTESSVLHQQPGQPEPAGESQHKATSSDGHGQNSEADQRHTPKPGSGADPNKPRCRKAKELRAERKAMKMSLDDKVAAKKPAKQNAEKSLEELLTEPDRAENPAHKLELRLVRSSPKSAEFKESFEASHAVYKHYQMVVHKDLPGKPNKGQFTRFLCDSPLAVKLCCSAPVSQAFRQSFEESYSVYRKYQMIVHKDKPADCDREGFQNFLVDSPLQEQHGANAPSQGYGSFHQQYWLDGKIVAVGVVDILPTCLSSVYLYYDPDYSFLGLGVYSALR</sequence>
<gene>
    <name evidence="3" type="ORF">PoB_005080600</name>
</gene>
<proteinExistence type="predicted"/>
<keyword evidence="4" id="KW-1185">Reference proteome</keyword>
<dbReference type="PANTHER" id="PTHR21367:SF1">
    <property type="entry name" value="ARGINYL-TRNA--PROTEIN TRANSFERASE 1"/>
    <property type="match status" value="1"/>
</dbReference>
<dbReference type="Proteomes" id="UP000735302">
    <property type="component" value="Unassembled WGS sequence"/>
</dbReference>
<dbReference type="InterPro" id="IPR030700">
    <property type="entry name" value="N-end_Aminoacyl_Trfase"/>
</dbReference>
<dbReference type="PIRSF" id="PIRSF037207">
    <property type="entry name" value="ATE1_euk"/>
    <property type="match status" value="1"/>
</dbReference>
<dbReference type="GO" id="GO:0004057">
    <property type="term" value="F:arginyl-tRNA--protein transferase activity"/>
    <property type="evidence" value="ECO:0007669"/>
    <property type="project" value="InterPro"/>
</dbReference>
<dbReference type="Pfam" id="PF04377">
    <property type="entry name" value="ATE_C"/>
    <property type="match status" value="1"/>
</dbReference>
<protein>
    <submittedName>
        <fullName evidence="3">Arginyl-tRNA--protein transferase 1</fullName>
    </submittedName>
</protein>
<name>A0AAV4BYW6_9GAST</name>
<dbReference type="InterPro" id="IPR007472">
    <property type="entry name" value="N-end_Aminoacyl_Trfase_C"/>
</dbReference>
<evidence type="ECO:0000313" key="3">
    <source>
        <dbReference type="EMBL" id="GFO24301.1"/>
    </source>
</evidence>
<dbReference type="InterPro" id="IPR017137">
    <property type="entry name" value="Arg-tRNA-P_Trfase_1_euk"/>
</dbReference>
<reference evidence="3 4" key="1">
    <citation type="journal article" date="2021" name="Elife">
        <title>Chloroplast acquisition without the gene transfer in kleptoplastic sea slugs, Plakobranchus ocellatus.</title>
        <authorList>
            <person name="Maeda T."/>
            <person name="Takahashi S."/>
            <person name="Yoshida T."/>
            <person name="Shimamura S."/>
            <person name="Takaki Y."/>
            <person name="Nagai Y."/>
            <person name="Toyoda A."/>
            <person name="Suzuki Y."/>
            <person name="Arimoto A."/>
            <person name="Ishii H."/>
            <person name="Satoh N."/>
            <person name="Nishiyama T."/>
            <person name="Hasebe M."/>
            <person name="Maruyama T."/>
            <person name="Minagawa J."/>
            <person name="Obokata J."/>
            <person name="Shigenobu S."/>
        </authorList>
    </citation>
    <scope>NUCLEOTIDE SEQUENCE [LARGE SCALE GENOMIC DNA]</scope>
</reference>
<evidence type="ECO:0000259" key="2">
    <source>
        <dbReference type="Pfam" id="PF04377"/>
    </source>
</evidence>
<evidence type="ECO:0000256" key="1">
    <source>
        <dbReference type="SAM" id="MobiDB-lite"/>
    </source>
</evidence>
<dbReference type="EMBL" id="BLXT01005611">
    <property type="protein sequence ID" value="GFO24301.1"/>
    <property type="molecule type" value="Genomic_DNA"/>
</dbReference>
<accession>A0AAV4BYW6</accession>
<dbReference type="GO" id="GO:0005737">
    <property type="term" value="C:cytoplasm"/>
    <property type="evidence" value="ECO:0007669"/>
    <property type="project" value="TreeGrafter"/>
</dbReference>
<feature type="non-terminal residue" evidence="3">
    <location>
        <position position="1"/>
    </location>
</feature>
<dbReference type="AlphaFoldDB" id="A0AAV4BYW6"/>
<feature type="region of interest" description="Disordered" evidence="1">
    <location>
        <begin position="1"/>
        <end position="108"/>
    </location>
</feature>
<feature type="compositionally biased region" description="Basic and acidic residues" evidence="1">
    <location>
        <begin position="1"/>
        <end position="11"/>
    </location>
</feature>
<feature type="compositionally biased region" description="Polar residues" evidence="1">
    <location>
        <begin position="41"/>
        <end position="53"/>
    </location>
</feature>
<keyword evidence="3" id="KW-0808">Transferase</keyword>
<feature type="compositionally biased region" description="Basic and acidic residues" evidence="1">
    <location>
        <begin position="76"/>
        <end position="95"/>
    </location>
</feature>
<evidence type="ECO:0000313" key="4">
    <source>
        <dbReference type="Proteomes" id="UP000735302"/>
    </source>
</evidence>
<feature type="domain" description="N-end rule aminoacyl transferase C-terminal" evidence="2">
    <location>
        <begin position="199"/>
        <end position="295"/>
    </location>
</feature>